<accession>A0AAV7W6T9</accession>
<dbReference type="AlphaFoldDB" id="A0AAV7W6T9"/>
<protein>
    <submittedName>
        <fullName evidence="2">Uncharacterized protein</fullName>
    </submittedName>
</protein>
<sequence length="108" mass="11188">MVPGGGSSPSSPPGTVVDWLRAPLLQHNPGVSDASPGPQGPSHSSPPLPMPASECLLRSLPSKARCVLALRQTLLLRSSGHVTAPKQVQASDLRGATHRRPMAPFSDA</sequence>
<dbReference type="EMBL" id="JANPWB010000002">
    <property type="protein sequence ID" value="KAJ1208701.1"/>
    <property type="molecule type" value="Genomic_DNA"/>
</dbReference>
<feature type="region of interest" description="Disordered" evidence="1">
    <location>
        <begin position="81"/>
        <end position="108"/>
    </location>
</feature>
<comment type="caution">
    <text evidence="2">The sequence shown here is derived from an EMBL/GenBank/DDBJ whole genome shotgun (WGS) entry which is preliminary data.</text>
</comment>
<keyword evidence="3" id="KW-1185">Reference proteome</keyword>
<proteinExistence type="predicted"/>
<reference evidence="2" key="1">
    <citation type="journal article" date="2022" name="bioRxiv">
        <title>Sequencing and chromosome-scale assembly of the giantPleurodeles waltlgenome.</title>
        <authorList>
            <person name="Brown T."/>
            <person name="Elewa A."/>
            <person name="Iarovenko S."/>
            <person name="Subramanian E."/>
            <person name="Araus A.J."/>
            <person name="Petzold A."/>
            <person name="Susuki M."/>
            <person name="Suzuki K.-i.T."/>
            <person name="Hayashi T."/>
            <person name="Toyoda A."/>
            <person name="Oliveira C."/>
            <person name="Osipova E."/>
            <person name="Leigh N.D."/>
            <person name="Simon A."/>
            <person name="Yun M.H."/>
        </authorList>
    </citation>
    <scope>NUCLEOTIDE SEQUENCE</scope>
    <source>
        <strain evidence="2">20211129_DDA</strain>
        <tissue evidence="2">Liver</tissue>
    </source>
</reference>
<gene>
    <name evidence="2" type="ORF">NDU88_004084</name>
</gene>
<evidence type="ECO:0000313" key="3">
    <source>
        <dbReference type="Proteomes" id="UP001066276"/>
    </source>
</evidence>
<evidence type="ECO:0000313" key="2">
    <source>
        <dbReference type="EMBL" id="KAJ1208701.1"/>
    </source>
</evidence>
<dbReference type="Proteomes" id="UP001066276">
    <property type="component" value="Chromosome 1_2"/>
</dbReference>
<feature type="region of interest" description="Disordered" evidence="1">
    <location>
        <begin position="1"/>
        <end position="54"/>
    </location>
</feature>
<evidence type="ECO:0000256" key="1">
    <source>
        <dbReference type="SAM" id="MobiDB-lite"/>
    </source>
</evidence>
<organism evidence="2 3">
    <name type="scientific">Pleurodeles waltl</name>
    <name type="common">Iberian ribbed newt</name>
    <dbReference type="NCBI Taxonomy" id="8319"/>
    <lineage>
        <taxon>Eukaryota</taxon>
        <taxon>Metazoa</taxon>
        <taxon>Chordata</taxon>
        <taxon>Craniata</taxon>
        <taxon>Vertebrata</taxon>
        <taxon>Euteleostomi</taxon>
        <taxon>Amphibia</taxon>
        <taxon>Batrachia</taxon>
        <taxon>Caudata</taxon>
        <taxon>Salamandroidea</taxon>
        <taxon>Salamandridae</taxon>
        <taxon>Pleurodelinae</taxon>
        <taxon>Pleurodeles</taxon>
    </lineage>
</organism>
<name>A0AAV7W6T9_PLEWA</name>